<dbReference type="InterPro" id="IPR039595">
    <property type="entry name" value="TE2IP/Rap1"/>
</dbReference>
<evidence type="ECO:0000256" key="6">
    <source>
        <dbReference type="ARBA" id="ARBA00022895"/>
    </source>
</evidence>
<evidence type="ECO:0000256" key="11">
    <source>
        <dbReference type="ARBA" id="ARBA00032471"/>
    </source>
</evidence>
<dbReference type="Pfam" id="PF11626">
    <property type="entry name" value="Rap1_C"/>
    <property type="match status" value="1"/>
</dbReference>
<dbReference type="GO" id="GO:0010833">
    <property type="term" value="P:telomere maintenance via telomere lengthening"/>
    <property type="evidence" value="ECO:0007669"/>
    <property type="project" value="TreeGrafter"/>
</dbReference>
<feature type="region of interest" description="Disordered" evidence="12">
    <location>
        <begin position="788"/>
        <end position="861"/>
    </location>
</feature>
<feature type="compositionally biased region" description="Basic and acidic residues" evidence="12">
    <location>
        <begin position="825"/>
        <end position="837"/>
    </location>
</feature>
<keyword evidence="5" id="KW-0158">Chromosome</keyword>
<dbReference type="Gene3D" id="1.10.10.60">
    <property type="entry name" value="Homeodomain-like"/>
    <property type="match status" value="1"/>
</dbReference>
<dbReference type="InterPro" id="IPR021661">
    <property type="entry name" value="Rap1_C"/>
</dbReference>
<feature type="region of interest" description="Disordered" evidence="12">
    <location>
        <begin position="893"/>
        <end position="916"/>
    </location>
</feature>
<feature type="compositionally biased region" description="Acidic residues" evidence="12">
    <location>
        <begin position="801"/>
        <end position="824"/>
    </location>
</feature>
<evidence type="ECO:0000256" key="4">
    <source>
        <dbReference type="ARBA" id="ARBA00017805"/>
    </source>
</evidence>
<dbReference type="InterPro" id="IPR038104">
    <property type="entry name" value="Rap1_C_sf"/>
</dbReference>
<feature type="region of interest" description="Disordered" evidence="12">
    <location>
        <begin position="1037"/>
        <end position="1091"/>
    </location>
</feature>
<proteinExistence type="inferred from homology"/>
<reference evidence="14 15" key="1">
    <citation type="submission" date="2019-10" db="EMBL/GenBank/DDBJ databases">
        <authorList>
            <person name="Palmer J.M."/>
        </authorList>
    </citation>
    <scope>NUCLEOTIDE SEQUENCE [LARGE SCALE GENOMIC DNA]</scope>
    <source>
        <strain evidence="14 15">TWF730</strain>
    </source>
</reference>
<feature type="compositionally biased region" description="Basic and acidic residues" evidence="12">
    <location>
        <begin position="677"/>
        <end position="691"/>
    </location>
</feature>
<dbReference type="InterPro" id="IPR001357">
    <property type="entry name" value="BRCT_dom"/>
</dbReference>
<evidence type="ECO:0000256" key="5">
    <source>
        <dbReference type="ARBA" id="ARBA00022454"/>
    </source>
</evidence>
<feature type="domain" description="BRCT" evidence="13">
    <location>
        <begin position="12"/>
        <end position="92"/>
    </location>
</feature>
<keyword evidence="8" id="KW-0010">Activator</keyword>
<evidence type="ECO:0000256" key="12">
    <source>
        <dbReference type="SAM" id="MobiDB-lite"/>
    </source>
</evidence>
<dbReference type="PROSITE" id="PS50172">
    <property type="entry name" value="BRCT"/>
    <property type="match status" value="1"/>
</dbReference>
<dbReference type="GO" id="GO:0031848">
    <property type="term" value="P:protection from non-homologous end joining at telomere"/>
    <property type="evidence" value="ECO:0007669"/>
    <property type="project" value="TreeGrafter"/>
</dbReference>
<gene>
    <name evidence="14" type="ORF">TWF730_011229</name>
</gene>
<dbReference type="Gene3D" id="3.40.50.10190">
    <property type="entry name" value="BRCT domain"/>
    <property type="match status" value="1"/>
</dbReference>
<feature type="compositionally biased region" description="Acidic residues" evidence="12">
    <location>
        <begin position="838"/>
        <end position="847"/>
    </location>
</feature>
<protein>
    <recommendedName>
        <fullName evidence="4">Telomeric repeat-binding factor 2-interacting protein 1</fullName>
    </recommendedName>
    <alternativeName>
        <fullName evidence="11">Repressor/activator protein 1 homolog</fullName>
    </alternativeName>
</protein>
<evidence type="ECO:0000256" key="1">
    <source>
        <dbReference type="ARBA" id="ARBA00004123"/>
    </source>
</evidence>
<evidence type="ECO:0000256" key="3">
    <source>
        <dbReference type="ARBA" id="ARBA00010467"/>
    </source>
</evidence>
<feature type="compositionally biased region" description="Acidic residues" evidence="12">
    <location>
        <begin position="761"/>
        <end position="771"/>
    </location>
</feature>
<comment type="similarity">
    <text evidence="3">Belongs to the RAP1 family.</text>
</comment>
<dbReference type="SUPFAM" id="SSF46689">
    <property type="entry name" value="Homeodomain-like"/>
    <property type="match status" value="1"/>
</dbReference>
<dbReference type="EMBL" id="JAVHNS010000009">
    <property type="protein sequence ID" value="KAK6343638.1"/>
    <property type="molecule type" value="Genomic_DNA"/>
</dbReference>
<dbReference type="InterPro" id="IPR009057">
    <property type="entry name" value="Homeodomain-like_sf"/>
</dbReference>
<comment type="caution">
    <text evidence="14">The sequence shown here is derived from an EMBL/GenBank/DDBJ whole genome shotgun (WGS) entry which is preliminary data.</text>
</comment>
<evidence type="ECO:0000256" key="2">
    <source>
        <dbReference type="ARBA" id="ARBA00004574"/>
    </source>
</evidence>
<evidence type="ECO:0000259" key="13">
    <source>
        <dbReference type="PROSITE" id="PS50172"/>
    </source>
</evidence>
<dbReference type="Proteomes" id="UP001373714">
    <property type="component" value="Unassembled WGS sequence"/>
</dbReference>
<keyword evidence="7" id="KW-0805">Transcription regulation</keyword>
<keyword evidence="15" id="KW-1185">Reference proteome</keyword>
<evidence type="ECO:0000313" key="14">
    <source>
        <dbReference type="EMBL" id="KAK6343638.1"/>
    </source>
</evidence>
<dbReference type="InterPro" id="IPR036420">
    <property type="entry name" value="BRCT_dom_sf"/>
</dbReference>
<evidence type="ECO:0000256" key="7">
    <source>
        <dbReference type="ARBA" id="ARBA00023015"/>
    </source>
</evidence>
<keyword evidence="6" id="KW-0779">Telomere</keyword>
<feature type="region of interest" description="Disordered" evidence="12">
    <location>
        <begin position="305"/>
        <end position="331"/>
    </location>
</feature>
<dbReference type="Gene3D" id="1.10.10.2170">
    <property type="match status" value="1"/>
</dbReference>
<feature type="compositionally biased region" description="Acidic residues" evidence="12">
    <location>
        <begin position="305"/>
        <end position="329"/>
    </location>
</feature>
<dbReference type="Pfam" id="PF16589">
    <property type="entry name" value="BRCT_2"/>
    <property type="match status" value="1"/>
</dbReference>
<feature type="region of interest" description="Disordered" evidence="12">
    <location>
        <begin position="462"/>
        <end position="773"/>
    </location>
</feature>
<comment type="subcellular location">
    <subcellularLocation>
        <location evidence="2">Chromosome</location>
        <location evidence="2">Telomere</location>
    </subcellularLocation>
    <subcellularLocation>
        <location evidence="1">Nucleus</location>
    </subcellularLocation>
</comment>
<evidence type="ECO:0000256" key="9">
    <source>
        <dbReference type="ARBA" id="ARBA00023163"/>
    </source>
</evidence>
<feature type="compositionally biased region" description="Low complexity" evidence="12">
    <location>
        <begin position="699"/>
        <end position="714"/>
    </location>
</feature>
<dbReference type="CDD" id="cd11655">
    <property type="entry name" value="rap1_myb-like"/>
    <property type="match status" value="1"/>
</dbReference>
<evidence type="ECO:0000256" key="8">
    <source>
        <dbReference type="ARBA" id="ARBA00023159"/>
    </source>
</evidence>
<organism evidence="14 15">
    <name type="scientific">Orbilia blumenaviensis</name>
    <dbReference type="NCBI Taxonomy" id="1796055"/>
    <lineage>
        <taxon>Eukaryota</taxon>
        <taxon>Fungi</taxon>
        <taxon>Dikarya</taxon>
        <taxon>Ascomycota</taxon>
        <taxon>Pezizomycotina</taxon>
        <taxon>Orbiliomycetes</taxon>
        <taxon>Orbiliales</taxon>
        <taxon>Orbiliaceae</taxon>
        <taxon>Orbilia</taxon>
    </lineage>
</organism>
<dbReference type="SUPFAM" id="SSF52113">
    <property type="entry name" value="BRCT domain"/>
    <property type="match status" value="1"/>
</dbReference>
<name>A0AAV9UP87_9PEZI</name>
<dbReference type="Pfam" id="PF08914">
    <property type="entry name" value="Myb_Rap1"/>
    <property type="match status" value="1"/>
</dbReference>
<keyword evidence="9" id="KW-0804">Transcription</keyword>
<keyword evidence="10" id="KW-0539">Nucleus</keyword>
<dbReference type="PANTHER" id="PTHR16466">
    <property type="entry name" value="TELOMERE REPEAT-BINDING FACTOR 2-INTERACTING PROTEIN 1"/>
    <property type="match status" value="1"/>
</dbReference>
<dbReference type="InterPro" id="IPR015010">
    <property type="entry name" value="TERF2IP_Myb"/>
</dbReference>
<evidence type="ECO:0000313" key="15">
    <source>
        <dbReference type="Proteomes" id="UP001373714"/>
    </source>
</evidence>
<feature type="region of interest" description="Disordered" evidence="12">
    <location>
        <begin position="419"/>
        <end position="439"/>
    </location>
</feature>
<feature type="compositionally biased region" description="Basic residues" evidence="12">
    <location>
        <begin position="471"/>
        <end position="482"/>
    </location>
</feature>
<feature type="region of interest" description="Disordered" evidence="12">
    <location>
        <begin position="210"/>
        <end position="235"/>
    </location>
</feature>
<sequence length="1091" mass="121636">MSDDGEDELPPERDRLFCGLSFFLTNLCPTKDYFRTLVETNGGKVCKTDRNADLIISDHLKSHGAVEKAVSYKWIDACVENRELVDIKDFYISALRSRSQLVSKKLPKKSASSIRTQIASVEPVGGYRPSGGRVLFTVQDDNILLWWLEKESKLSGNKTYQELALWCTRHGWQGWRERWVKKLSRESKYRGGPKPAPDFDITKVPGWKSGIRRPGDGASTSLPLTGDETESEDEGTIDMRPEHVAAVTANLEGLLNAETEDDLDDIFNKIADRFPERSVDEFKEFYYSQFLPRFEKANRAQAQTEVEDWEEDVPVAEEEDEHDSGDLDDEPRKFSIREQRSLFSQFDDIVWADSEEEQLEVCRSVADEFGLHSAEELLEYALNTMKPIIKKLKGKGKIHLQDLEQVVLRHLSNLAESPRKGLRSLPAKNVQSPQKQDTRFEKLGTPVQRNIQNQIARLSALSKATTTFSTPKKRSSPIKPVRKATQTPPSGQVLVYSPEIPVQLPQSSPISHSSFHTPSTSKADKVAPGSSVSVRRAPPSLQNSPGTPTPRPRTAVKPLSLLGDEPIPSEPSPGTDPLKKFTDSIQQHLNSARGHRKLPPSSPPGQVPSSVLRSLPSRAPANPPEPVYSSFSSEYDESEQIPYQKPMRARASSVPKQSGPSSSLPSTAKRRRIGSSARKEMVVESTPERKPFPLPVLDVSSSVGQSSPVVAQQQERGFSQTVSPLAYKTRKRKAEERYQEITPPLESQEIEAEGRRSDSGDTIEEHEEEATVIDAEFVMIKQEHLEDQYQGDVQRGVAGLEDGDMTEEEEEFDDAETQDGDDDLVEHARSEDHRIQADESDTEEEIEPEIKEEPLDDTSEADPMEMDSLTNRNLGILNDNSPIIAARQSVTPVIPDDSDDISDQAQTAPGSPSPSQLSVRAADFLINKITERMCRQYNLEEGAVGLVIYATSCNEDLMHIILKQLSEYQEENGTLSGFIWPTMRGIWTVEDDKAVDGGAPDYEVARIYEKHGEEMVLARWDWLSGIGEGTQASYIRSTPDLEGSVTPARSSPGLLAPSRENSVAPEGSDTPRGKTDDYEAEVTPTPRPRRR</sequence>
<dbReference type="GO" id="GO:0070187">
    <property type="term" value="C:shelterin complex"/>
    <property type="evidence" value="ECO:0007669"/>
    <property type="project" value="TreeGrafter"/>
</dbReference>
<feature type="compositionally biased region" description="Polar residues" evidence="12">
    <location>
        <begin position="504"/>
        <end position="521"/>
    </location>
</feature>
<accession>A0AAV9UP87</accession>
<evidence type="ECO:0000256" key="10">
    <source>
        <dbReference type="ARBA" id="ARBA00023242"/>
    </source>
</evidence>
<dbReference type="PANTHER" id="PTHR16466:SF6">
    <property type="entry name" value="TELOMERIC REPEAT-BINDING FACTOR 2-INTERACTING PROTEIN 1"/>
    <property type="match status" value="1"/>
</dbReference>
<feature type="compositionally biased region" description="Low complexity" evidence="12">
    <location>
        <begin position="652"/>
        <end position="663"/>
    </location>
</feature>
<dbReference type="GO" id="GO:0042162">
    <property type="term" value="F:telomeric DNA binding"/>
    <property type="evidence" value="ECO:0007669"/>
    <property type="project" value="TreeGrafter"/>
</dbReference>
<dbReference type="AlphaFoldDB" id="A0AAV9UP87"/>